<dbReference type="OrthoDB" id="46222at2157"/>
<evidence type="ECO:0000313" key="4">
    <source>
        <dbReference type="Proteomes" id="UP000011554"/>
    </source>
</evidence>
<accession>M0ARA3</accession>
<proteinExistence type="predicted"/>
<sequence length="362" mass="39826">MAHERSEPRVSVVIPTYNRAETLPTAIDSALEQTVEEIEVIVVDDGSTDDTPAVLASYDDPRVQPVVHADNQGANVARNTGIDHARGEYIAFLDSDDEWRPEKLDRQLETLGTRSEAWVAAYCDTTLELPETSDKFRGLAAAVLSRSDAEPTREGGEELIGEILADNVQPGAGSTLLVETEVARDIGGFDEELDRFQDPEFCLRILKEGKLAYVDDELVVREETGHPPAAVIKAADQQYLSRYEDEVDRFEAAGYDIRARHNLLLGKRYLAEGRFLRGAWHLRSATLSRRRYPGLCWAAGTGVRRRPKTVAATVFLFALLTVGLVTATSRIPLCSATTNSPDVDEFSTDAGSTRAESESADE</sequence>
<dbReference type="GO" id="GO:0016740">
    <property type="term" value="F:transferase activity"/>
    <property type="evidence" value="ECO:0007669"/>
    <property type="project" value="UniProtKB-KW"/>
</dbReference>
<keyword evidence="3" id="KW-0808">Transferase</keyword>
<name>M0ARA3_NATA1</name>
<dbReference type="Gene3D" id="3.90.550.10">
    <property type="entry name" value="Spore Coat Polysaccharide Biosynthesis Protein SpsA, Chain A"/>
    <property type="match status" value="1"/>
</dbReference>
<gene>
    <name evidence="3" type="ORF">C481_11525</name>
</gene>
<feature type="region of interest" description="Disordered" evidence="1">
    <location>
        <begin position="341"/>
        <end position="362"/>
    </location>
</feature>
<dbReference type="SUPFAM" id="SSF53448">
    <property type="entry name" value="Nucleotide-diphospho-sugar transferases"/>
    <property type="match status" value="1"/>
</dbReference>
<evidence type="ECO:0000259" key="2">
    <source>
        <dbReference type="Pfam" id="PF00535"/>
    </source>
</evidence>
<dbReference type="InterPro" id="IPR029044">
    <property type="entry name" value="Nucleotide-diphossugar_trans"/>
</dbReference>
<dbReference type="eggNOG" id="arCOG01381">
    <property type="taxonomic scope" value="Archaea"/>
</dbReference>
<reference evidence="3 4" key="1">
    <citation type="journal article" date="2014" name="PLoS Genet.">
        <title>Phylogenetically driven sequencing of extremely halophilic archaea reveals strategies for static and dynamic osmo-response.</title>
        <authorList>
            <person name="Becker E.A."/>
            <person name="Seitzer P.M."/>
            <person name="Tritt A."/>
            <person name="Larsen D."/>
            <person name="Krusor M."/>
            <person name="Yao A.I."/>
            <person name="Wu D."/>
            <person name="Madern D."/>
            <person name="Eisen J.A."/>
            <person name="Darling A.E."/>
            <person name="Facciotti M.T."/>
        </authorList>
    </citation>
    <scope>NUCLEOTIDE SEQUENCE [LARGE SCALE GENOMIC DNA]</scope>
    <source>
        <strain evidence="3 4">DSM 12278</strain>
    </source>
</reference>
<protein>
    <submittedName>
        <fullName evidence="3">Family 2 glycosyl transferase</fullName>
    </submittedName>
</protein>
<dbReference type="InterPro" id="IPR001173">
    <property type="entry name" value="Glyco_trans_2-like"/>
</dbReference>
<dbReference type="PATRIC" id="fig|29540.5.peg.2332"/>
<dbReference type="Proteomes" id="UP000011554">
    <property type="component" value="Unassembled WGS sequence"/>
</dbReference>
<evidence type="ECO:0000313" key="3">
    <source>
        <dbReference type="EMBL" id="ELZ00862.1"/>
    </source>
</evidence>
<dbReference type="PANTHER" id="PTHR43685">
    <property type="entry name" value="GLYCOSYLTRANSFERASE"/>
    <property type="match status" value="1"/>
</dbReference>
<dbReference type="AlphaFoldDB" id="M0ARA3"/>
<dbReference type="RefSeq" id="WP_006109338.1">
    <property type="nucleotide sequence ID" value="NZ_AOIO01000029.1"/>
</dbReference>
<keyword evidence="4" id="KW-1185">Reference proteome</keyword>
<dbReference type="STRING" id="29540.C481_11525"/>
<dbReference type="PANTHER" id="PTHR43685:SF2">
    <property type="entry name" value="GLYCOSYLTRANSFERASE 2-LIKE DOMAIN-CONTAINING PROTEIN"/>
    <property type="match status" value="1"/>
</dbReference>
<dbReference type="InterPro" id="IPR050834">
    <property type="entry name" value="Glycosyltransf_2"/>
</dbReference>
<organism evidence="3 4">
    <name type="scientific">Natrialba asiatica (strain ATCC 700177 / DSM 12278 / JCM 9576 / FERM P-10747 / NBRC 102637 / 172P1)</name>
    <dbReference type="NCBI Taxonomy" id="29540"/>
    <lineage>
        <taxon>Archaea</taxon>
        <taxon>Methanobacteriati</taxon>
        <taxon>Methanobacteriota</taxon>
        <taxon>Stenosarchaea group</taxon>
        <taxon>Halobacteria</taxon>
        <taxon>Halobacteriales</taxon>
        <taxon>Natrialbaceae</taxon>
        <taxon>Natrialba</taxon>
    </lineage>
</organism>
<comment type="caution">
    <text evidence="3">The sequence shown here is derived from an EMBL/GenBank/DDBJ whole genome shotgun (WGS) entry which is preliminary data.</text>
</comment>
<dbReference type="Pfam" id="PF00535">
    <property type="entry name" value="Glycos_transf_2"/>
    <property type="match status" value="1"/>
</dbReference>
<evidence type="ECO:0000256" key="1">
    <source>
        <dbReference type="SAM" id="MobiDB-lite"/>
    </source>
</evidence>
<dbReference type="CDD" id="cd00761">
    <property type="entry name" value="Glyco_tranf_GTA_type"/>
    <property type="match status" value="1"/>
</dbReference>
<dbReference type="EMBL" id="AOIO01000029">
    <property type="protein sequence ID" value="ELZ00862.1"/>
    <property type="molecule type" value="Genomic_DNA"/>
</dbReference>
<feature type="domain" description="Glycosyltransferase 2-like" evidence="2">
    <location>
        <begin position="11"/>
        <end position="113"/>
    </location>
</feature>